<dbReference type="SUPFAM" id="SSF53597">
    <property type="entry name" value="Dihydrofolate reductase-like"/>
    <property type="match status" value="1"/>
</dbReference>
<feature type="domain" description="DHFR" evidence="1">
    <location>
        <begin position="1"/>
        <end position="183"/>
    </location>
</feature>
<reference evidence="3" key="1">
    <citation type="journal article" date="2019" name="Int. J. Syst. Evol. Microbiol.">
        <title>The Global Catalogue of Microorganisms (GCM) 10K type strain sequencing project: providing services to taxonomists for standard genome sequencing and annotation.</title>
        <authorList>
            <consortium name="The Broad Institute Genomics Platform"/>
            <consortium name="The Broad Institute Genome Sequencing Center for Infectious Disease"/>
            <person name="Wu L."/>
            <person name="Ma J."/>
        </authorList>
    </citation>
    <scope>NUCLEOTIDE SEQUENCE [LARGE SCALE GENOMIC DNA]</scope>
    <source>
        <strain evidence="3">CCUG 60523</strain>
    </source>
</reference>
<evidence type="ECO:0000259" key="1">
    <source>
        <dbReference type="PROSITE" id="PS51330"/>
    </source>
</evidence>
<dbReference type="RefSeq" id="WP_377905583.1">
    <property type="nucleotide sequence ID" value="NZ_JBHRZS010000007.1"/>
</dbReference>
<dbReference type="Proteomes" id="UP001595805">
    <property type="component" value="Unassembled WGS sequence"/>
</dbReference>
<comment type="caution">
    <text evidence="2">The sequence shown here is derived from an EMBL/GenBank/DDBJ whole genome shotgun (WGS) entry which is preliminary data.</text>
</comment>
<accession>A0ABV8AU70</accession>
<evidence type="ECO:0000313" key="3">
    <source>
        <dbReference type="Proteomes" id="UP001595805"/>
    </source>
</evidence>
<protein>
    <submittedName>
        <fullName evidence="2">Dihydrofolate reductase family protein</fullName>
    </submittedName>
</protein>
<dbReference type="PANTHER" id="PTHR38011:SF11">
    <property type="entry name" value="2,5-DIAMINO-6-RIBOSYLAMINO-4(3H)-PYRIMIDINONE 5'-PHOSPHATE REDUCTASE"/>
    <property type="match status" value="1"/>
</dbReference>
<dbReference type="EMBL" id="JBHRZS010000007">
    <property type="protein sequence ID" value="MFC3880304.1"/>
    <property type="molecule type" value="Genomic_DNA"/>
</dbReference>
<proteinExistence type="predicted"/>
<evidence type="ECO:0000313" key="2">
    <source>
        <dbReference type="EMBL" id="MFC3880304.1"/>
    </source>
</evidence>
<dbReference type="InterPro" id="IPR001796">
    <property type="entry name" value="DHFR_dom"/>
</dbReference>
<dbReference type="PANTHER" id="PTHR38011">
    <property type="entry name" value="DIHYDROFOLATE REDUCTASE FAMILY PROTEIN (AFU_ORTHOLOGUE AFUA_8G06820)"/>
    <property type="match status" value="1"/>
</dbReference>
<keyword evidence="3" id="KW-1185">Reference proteome</keyword>
<dbReference type="InterPro" id="IPR050765">
    <property type="entry name" value="Riboflavin_Biosynth_HTPR"/>
</dbReference>
<dbReference type="Gene3D" id="3.40.430.10">
    <property type="entry name" value="Dihydrofolate Reductase, subunit A"/>
    <property type="match status" value="1"/>
</dbReference>
<organism evidence="2 3">
    <name type="scientific">Algoriphagus namhaensis</name>
    <dbReference type="NCBI Taxonomy" id="915353"/>
    <lineage>
        <taxon>Bacteria</taxon>
        <taxon>Pseudomonadati</taxon>
        <taxon>Bacteroidota</taxon>
        <taxon>Cytophagia</taxon>
        <taxon>Cytophagales</taxon>
        <taxon>Cyclobacteriaceae</taxon>
        <taxon>Algoriphagus</taxon>
    </lineage>
</organism>
<dbReference type="Pfam" id="PF01872">
    <property type="entry name" value="RibD_C"/>
    <property type="match status" value="1"/>
</dbReference>
<dbReference type="InterPro" id="IPR024072">
    <property type="entry name" value="DHFR-like_dom_sf"/>
</dbReference>
<dbReference type="PROSITE" id="PS51330">
    <property type="entry name" value="DHFR_2"/>
    <property type="match status" value="1"/>
</dbReference>
<sequence>MSKSPAIKLYIAQSLDGFIARENGELDWLMNLPNPNQLDYGYGEFLEGIDTILMGRQTYEEILGFGVDWPYSDSETYVLSRQRDYQTKTAKTQAVELTSFSLEKIKAQSKKSIWIVGGGQIITELLNWDEIDEIILTIIPIILGNGIPLFPNSPKETSLDLIKTQSFETGAVSLTYRRKPTKP</sequence>
<name>A0ABV8AU70_9BACT</name>
<dbReference type="InterPro" id="IPR002734">
    <property type="entry name" value="RibDG_C"/>
</dbReference>
<gene>
    <name evidence="2" type="ORF">ACFOSV_08970</name>
</gene>